<keyword evidence="3 5" id="KW-0862">Zinc</keyword>
<dbReference type="EMBL" id="LUGH01000239">
    <property type="protein sequence ID" value="OBZ87204.1"/>
    <property type="molecule type" value="Genomic_DNA"/>
</dbReference>
<dbReference type="InParanoid" id="A0A1C7NIR2"/>
<dbReference type="OrthoDB" id="1112565at2759"/>
<evidence type="ECO:0000313" key="9">
    <source>
        <dbReference type="Proteomes" id="UP000093000"/>
    </source>
</evidence>
<feature type="domain" description="LIM zinc-binding" evidence="7">
    <location>
        <begin position="451"/>
        <end position="511"/>
    </location>
</feature>
<dbReference type="PROSITE" id="PS00478">
    <property type="entry name" value="LIM_DOMAIN_1"/>
    <property type="match status" value="2"/>
</dbReference>
<dbReference type="Proteomes" id="UP000093000">
    <property type="component" value="Unassembled WGS sequence"/>
</dbReference>
<dbReference type="CDD" id="cd08368">
    <property type="entry name" value="LIM"/>
    <property type="match status" value="3"/>
</dbReference>
<dbReference type="InterPro" id="IPR001781">
    <property type="entry name" value="Znf_LIM"/>
</dbReference>
<sequence>MGFCQRCGEITSGKCKRCGGRSVESTISCLVSDSSISIVDRWQLQYAGTILAPEEMPNKSPSSKRIPVTQSMFYDSPFVRKTANTKQLCTCCSKDLEQVSTRILEDNLVYCKECHLKLFSKGKCPTCRNPVSDTDDFIEYAKKIWHTQCFTCFNCKVPLEANPLVDLEDRPCCEPCFMNQAGKRSASRLGGRASVNSPEPYAFNGTSSTSTPSFQRSRLDHDLFQPKTPPLTRTPSPKEEMESELSADLLSRRQRTPHRLTSMFTPPPSLQTPERSTSAPSLETIPTEKRPPSLSQRPCHACQLPLGNSSQKKVKIPLGSSQYAWFHKSCFVCSKCHQPFKNGECATDGHSFYHAQCDPFCSGCQGVIQQDAFQFNGNMYHFDCFKCFGRGCKLGFGQPIFEVNMKPYCEPCHRFFVEQKQTMPAPSSVKETPSPLRQPLHRVLPKLGGQKTCPRCQKNISIMDDAPGPFASRWHRKCLSCAKCSKQLDSDAKMKQGSQGESLVYCRSCIV</sequence>
<feature type="compositionally biased region" description="Polar residues" evidence="6">
    <location>
        <begin position="271"/>
        <end position="281"/>
    </location>
</feature>
<evidence type="ECO:0000256" key="5">
    <source>
        <dbReference type="PROSITE-ProRule" id="PRU00125"/>
    </source>
</evidence>
<dbReference type="GO" id="GO:0003712">
    <property type="term" value="F:transcription coregulator activity"/>
    <property type="evidence" value="ECO:0007669"/>
    <property type="project" value="TreeGrafter"/>
</dbReference>
<reference evidence="8 9" key="1">
    <citation type="submission" date="2016-03" db="EMBL/GenBank/DDBJ databases">
        <title>Choanephora cucurbitarum.</title>
        <authorList>
            <person name="Min B."/>
            <person name="Park H."/>
            <person name="Park J.-H."/>
            <person name="Shin H.-D."/>
            <person name="Choi I.-G."/>
        </authorList>
    </citation>
    <scope>NUCLEOTIDE SEQUENCE [LARGE SCALE GENOMIC DNA]</scope>
    <source>
        <strain evidence="8 9">KUS-F28377</strain>
    </source>
</reference>
<protein>
    <submittedName>
        <fullName evidence="8">LIM domain-binding protein 3</fullName>
    </submittedName>
</protein>
<comment type="caution">
    <text evidence="8">The sequence shown here is derived from an EMBL/GenBank/DDBJ whole genome shotgun (WGS) entry which is preliminary data.</text>
</comment>
<evidence type="ECO:0000259" key="7">
    <source>
        <dbReference type="PROSITE" id="PS50023"/>
    </source>
</evidence>
<feature type="compositionally biased region" description="Polar residues" evidence="6">
    <location>
        <begin position="204"/>
        <end position="216"/>
    </location>
</feature>
<evidence type="ECO:0000313" key="8">
    <source>
        <dbReference type="EMBL" id="OBZ87204.1"/>
    </source>
</evidence>
<evidence type="ECO:0000256" key="4">
    <source>
        <dbReference type="ARBA" id="ARBA00023038"/>
    </source>
</evidence>
<gene>
    <name evidence="8" type="primary">LDB3</name>
    <name evidence="8" type="ORF">A0J61_04745</name>
</gene>
<evidence type="ECO:0000256" key="6">
    <source>
        <dbReference type="SAM" id="MobiDB-lite"/>
    </source>
</evidence>
<keyword evidence="9" id="KW-1185">Reference proteome</keyword>
<dbReference type="Pfam" id="PF00412">
    <property type="entry name" value="LIM"/>
    <property type="match status" value="3"/>
</dbReference>
<accession>A0A1C7NIR2</accession>
<dbReference type="AlphaFoldDB" id="A0A1C7NIR2"/>
<dbReference type="GO" id="GO:0005634">
    <property type="term" value="C:nucleus"/>
    <property type="evidence" value="ECO:0007669"/>
    <property type="project" value="TreeGrafter"/>
</dbReference>
<evidence type="ECO:0000256" key="1">
    <source>
        <dbReference type="ARBA" id="ARBA00022723"/>
    </source>
</evidence>
<organism evidence="8 9">
    <name type="scientific">Choanephora cucurbitarum</name>
    <dbReference type="NCBI Taxonomy" id="101091"/>
    <lineage>
        <taxon>Eukaryota</taxon>
        <taxon>Fungi</taxon>
        <taxon>Fungi incertae sedis</taxon>
        <taxon>Mucoromycota</taxon>
        <taxon>Mucoromycotina</taxon>
        <taxon>Mucoromycetes</taxon>
        <taxon>Mucorales</taxon>
        <taxon>Mucorineae</taxon>
        <taxon>Choanephoraceae</taxon>
        <taxon>Choanephoroideae</taxon>
        <taxon>Choanephora</taxon>
    </lineage>
</organism>
<dbReference type="PANTHER" id="PTHR24205:SF16">
    <property type="entry name" value="GH01042P-RELATED"/>
    <property type="match status" value="1"/>
</dbReference>
<feature type="region of interest" description="Disordered" evidence="6">
    <location>
        <begin position="187"/>
        <end position="296"/>
    </location>
</feature>
<keyword evidence="2" id="KW-0677">Repeat</keyword>
<evidence type="ECO:0000256" key="3">
    <source>
        <dbReference type="ARBA" id="ARBA00022833"/>
    </source>
</evidence>
<keyword evidence="4 5" id="KW-0440">LIM domain</keyword>
<dbReference type="STRING" id="101091.A0A1C7NIR2"/>
<name>A0A1C7NIR2_9FUNG</name>
<feature type="domain" description="LIM zinc-binding" evidence="7">
    <location>
        <begin position="122"/>
        <end position="183"/>
    </location>
</feature>
<dbReference type="PROSITE" id="PS50023">
    <property type="entry name" value="LIM_DOMAIN_2"/>
    <property type="match status" value="3"/>
</dbReference>
<dbReference type="Gene3D" id="2.10.110.10">
    <property type="entry name" value="Cysteine Rich Protein"/>
    <property type="match status" value="4"/>
</dbReference>
<proteinExistence type="predicted"/>
<feature type="domain" description="LIM zinc-binding" evidence="7">
    <location>
        <begin position="359"/>
        <end position="419"/>
    </location>
</feature>
<dbReference type="PANTHER" id="PTHR24205">
    <property type="entry name" value="FOUR AND A HALF LIM DOMAINS PROTEIN"/>
    <property type="match status" value="1"/>
</dbReference>
<dbReference type="SMART" id="SM00132">
    <property type="entry name" value="LIM"/>
    <property type="match status" value="4"/>
</dbReference>
<evidence type="ECO:0000256" key="2">
    <source>
        <dbReference type="ARBA" id="ARBA00022737"/>
    </source>
</evidence>
<dbReference type="GO" id="GO:0046872">
    <property type="term" value="F:metal ion binding"/>
    <property type="evidence" value="ECO:0007669"/>
    <property type="project" value="UniProtKB-KW"/>
</dbReference>
<keyword evidence="1 5" id="KW-0479">Metal-binding</keyword>
<dbReference type="SUPFAM" id="SSF57716">
    <property type="entry name" value="Glucocorticoid receptor-like (DNA-binding domain)"/>
    <property type="match status" value="1"/>
</dbReference>